<feature type="domain" description="SET" evidence="2">
    <location>
        <begin position="77"/>
        <end position="199"/>
    </location>
</feature>
<dbReference type="Gene3D" id="2.170.270.10">
    <property type="entry name" value="SET domain"/>
    <property type="match status" value="1"/>
</dbReference>
<keyword evidence="4" id="KW-1185">Reference proteome</keyword>
<dbReference type="EMBL" id="JADGJQ010000046">
    <property type="protein sequence ID" value="KAJ3175929.1"/>
    <property type="molecule type" value="Genomic_DNA"/>
</dbReference>
<dbReference type="SUPFAM" id="SSF82199">
    <property type="entry name" value="SET domain"/>
    <property type="match status" value="1"/>
</dbReference>
<sequence length="210" mass="23104">MDEQKSLVARLFAPPPKNWPAGVKFLATNHWSDSIPLELLAFYVPKQWPPPPQSPASAATPPPTHTPFPVKEATKERRVSVKKITDPSHPAFGQCGLFAATALAARTHILDYVGQVRLAADASETSDYILSFDRVTGLSLDAEFAGGEGRFCNDFRGVCAKANVEFDPYRDSKTGQVKMGIWVLAKDIKKGDELCVSYGKGWWRERGLIS</sequence>
<evidence type="ECO:0000313" key="3">
    <source>
        <dbReference type="EMBL" id="KAJ3175929.1"/>
    </source>
</evidence>
<feature type="compositionally biased region" description="Basic and acidic residues" evidence="1">
    <location>
        <begin position="72"/>
        <end position="82"/>
    </location>
</feature>
<evidence type="ECO:0000256" key="1">
    <source>
        <dbReference type="SAM" id="MobiDB-lite"/>
    </source>
</evidence>
<feature type="compositionally biased region" description="Pro residues" evidence="1">
    <location>
        <begin position="51"/>
        <end position="66"/>
    </location>
</feature>
<dbReference type="AlphaFoldDB" id="A0AAD5TGJ3"/>
<organism evidence="3 4">
    <name type="scientific">Geranomyces variabilis</name>
    <dbReference type="NCBI Taxonomy" id="109894"/>
    <lineage>
        <taxon>Eukaryota</taxon>
        <taxon>Fungi</taxon>
        <taxon>Fungi incertae sedis</taxon>
        <taxon>Chytridiomycota</taxon>
        <taxon>Chytridiomycota incertae sedis</taxon>
        <taxon>Chytridiomycetes</taxon>
        <taxon>Spizellomycetales</taxon>
        <taxon>Powellomycetaceae</taxon>
        <taxon>Geranomyces</taxon>
    </lineage>
</organism>
<feature type="region of interest" description="Disordered" evidence="1">
    <location>
        <begin position="51"/>
        <end position="82"/>
    </location>
</feature>
<dbReference type="InterPro" id="IPR046341">
    <property type="entry name" value="SET_dom_sf"/>
</dbReference>
<name>A0AAD5TGJ3_9FUNG</name>
<dbReference type="PROSITE" id="PS50280">
    <property type="entry name" value="SET"/>
    <property type="match status" value="1"/>
</dbReference>
<protein>
    <recommendedName>
        <fullName evidence="2">SET domain-containing protein</fullName>
    </recommendedName>
</protein>
<dbReference type="Proteomes" id="UP001212152">
    <property type="component" value="Unassembled WGS sequence"/>
</dbReference>
<reference evidence="3" key="1">
    <citation type="submission" date="2020-05" db="EMBL/GenBank/DDBJ databases">
        <title>Phylogenomic resolution of chytrid fungi.</title>
        <authorList>
            <person name="Stajich J.E."/>
            <person name="Amses K."/>
            <person name="Simmons R."/>
            <person name="Seto K."/>
            <person name="Myers J."/>
            <person name="Bonds A."/>
            <person name="Quandt C.A."/>
            <person name="Barry K."/>
            <person name="Liu P."/>
            <person name="Grigoriev I."/>
            <person name="Longcore J.E."/>
            <person name="James T.Y."/>
        </authorList>
    </citation>
    <scope>NUCLEOTIDE SEQUENCE</scope>
    <source>
        <strain evidence="3">JEL0379</strain>
    </source>
</reference>
<dbReference type="InterPro" id="IPR001214">
    <property type="entry name" value="SET_dom"/>
</dbReference>
<evidence type="ECO:0000259" key="2">
    <source>
        <dbReference type="PROSITE" id="PS50280"/>
    </source>
</evidence>
<accession>A0AAD5TGJ3</accession>
<evidence type="ECO:0000313" key="4">
    <source>
        <dbReference type="Proteomes" id="UP001212152"/>
    </source>
</evidence>
<proteinExistence type="predicted"/>
<gene>
    <name evidence="3" type="ORF">HDU87_005593</name>
</gene>
<comment type="caution">
    <text evidence="3">The sequence shown here is derived from an EMBL/GenBank/DDBJ whole genome shotgun (WGS) entry which is preliminary data.</text>
</comment>
<dbReference type="Pfam" id="PF00856">
    <property type="entry name" value="SET"/>
    <property type="match status" value="1"/>
</dbReference>